<proteinExistence type="inferred from homology"/>
<organism evidence="11 12">
    <name type="scientific">Vandammella animalimorsus</name>
    <dbReference type="NCBI Taxonomy" id="2029117"/>
    <lineage>
        <taxon>Bacteria</taxon>
        <taxon>Pseudomonadati</taxon>
        <taxon>Pseudomonadota</taxon>
        <taxon>Betaproteobacteria</taxon>
        <taxon>Burkholderiales</taxon>
        <taxon>Comamonadaceae</taxon>
        <taxon>Vandammella</taxon>
    </lineage>
</organism>
<keyword evidence="6" id="KW-0560">Oxidoreductase</keyword>
<evidence type="ECO:0000256" key="7">
    <source>
        <dbReference type="ARBA" id="ARBA00023004"/>
    </source>
</evidence>
<dbReference type="CDD" id="cd08881">
    <property type="entry name" value="RHO_alpha_C_NDO-like"/>
    <property type="match status" value="1"/>
</dbReference>
<reference evidence="11 12" key="1">
    <citation type="submission" date="2017-08" db="EMBL/GenBank/DDBJ databases">
        <title>WGS of Clinical strains of the CDC Group NO-1 linked to zoonotic infections in humans.</title>
        <authorList>
            <person name="Bernier A.-M."/>
            <person name="Bernard K."/>
        </authorList>
    </citation>
    <scope>NUCLEOTIDE SEQUENCE [LARGE SCALE GENOMIC DNA]</scope>
    <source>
        <strain evidence="11 12">NML00-0135</strain>
    </source>
</reference>
<keyword evidence="8" id="KW-0411">Iron-sulfur</keyword>
<dbReference type="PANTHER" id="PTHR43756:SF1">
    <property type="entry name" value="3-PHENYLPROPIONATE_CINNAMIC ACID DIOXYGENASE SUBUNIT ALPHA"/>
    <property type="match status" value="1"/>
</dbReference>
<keyword evidence="4" id="KW-0058">Aromatic hydrocarbons catabolism</keyword>
<keyword evidence="7" id="KW-0408">Iron</keyword>
<dbReference type="SUPFAM" id="SSF50022">
    <property type="entry name" value="ISP domain"/>
    <property type="match status" value="1"/>
</dbReference>
<evidence type="ECO:0000313" key="11">
    <source>
        <dbReference type="EMBL" id="PAT36824.1"/>
    </source>
</evidence>
<dbReference type="InterPro" id="IPR015879">
    <property type="entry name" value="Ring_hydroxy_dOase_asu_C_dom"/>
</dbReference>
<dbReference type="PROSITE" id="PS00570">
    <property type="entry name" value="RING_HYDROXYL_ALPHA"/>
    <property type="match status" value="1"/>
</dbReference>
<dbReference type="InterPro" id="IPR036922">
    <property type="entry name" value="Rieske_2Fe-2S_sf"/>
</dbReference>
<dbReference type="PANTHER" id="PTHR43756">
    <property type="entry name" value="CHOLINE MONOOXYGENASE, CHLOROPLASTIC"/>
    <property type="match status" value="1"/>
</dbReference>
<gene>
    <name evidence="11" type="ORF">CK625_09030</name>
</gene>
<dbReference type="Pfam" id="PF00355">
    <property type="entry name" value="Rieske"/>
    <property type="match status" value="1"/>
</dbReference>
<dbReference type="Gene3D" id="3.90.380.10">
    <property type="entry name" value="Naphthalene 1,2-dioxygenase Alpha Subunit, Chain A, domain 1"/>
    <property type="match status" value="1"/>
</dbReference>
<dbReference type="EMBL" id="NSJB01000006">
    <property type="protein sequence ID" value="PAT36824.1"/>
    <property type="molecule type" value="Genomic_DNA"/>
</dbReference>
<dbReference type="Gene3D" id="2.102.10.10">
    <property type="entry name" value="Rieske [2Fe-2S] iron-sulphur domain"/>
    <property type="match status" value="1"/>
</dbReference>
<evidence type="ECO:0000256" key="4">
    <source>
        <dbReference type="ARBA" id="ARBA00022797"/>
    </source>
</evidence>
<evidence type="ECO:0000256" key="5">
    <source>
        <dbReference type="ARBA" id="ARBA00022964"/>
    </source>
</evidence>
<dbReference type="PRINTS" id="PR00090">
    <property type="entry name" value="RNGDIOXGNASE"/>
</dbReference>
<dbReference type="SUPFAM" id="SSF55961">
    <property type="entry name" value="Bet v1-like"/>
    <property type="match status" value="1"/>
</dbReference>
<keyword evidence="9" id="KW-0520">NAD</keyword>
<dbReference type="Proteomes" id="UP000218054">
    <property type="component" value="Unassembled WGS sequence"/>
</dbReference>
<evidence type="ECO:0000256" key="6">
    <source>
        <dbReference type="ARBA" id="ARBA00023002"/>
    </source>
</evidence>
<dbReference type="InterPro" id="IPR001663">
    <property type="entry name" value="Rng_hydr_dOase-A"/>
</dbReference>
<dbReference type="InterPro" id="IPR043266">
    <property type="entry name" value="RHO_NdoB-like_C"/>
</dbReference>
<dbReference type="PROSITE" id="PS51296">
    <property type="entry name" value="RIESKE"/>
    <property type="match status" value="1"/>
</dbReference>
<dbReference type="GO" id="GO:0051537">
    <property type="term" value="F:2 iron, 2 sulfur cluster binding"/>
    <property type="evidence" value="ECO:0007669"/>
    <property type="project" value="UniProtKB-KW"/>
</dbReference>
<accession>A0A2A2AGD8</accession>
<feature type="domain" description="Rieske" evidence="10">
    <location>
        <begin position="64"/>
        <end position="175"/>
    </location>
</feature>
<dbReference type="Pfam" id="PF00848">
    <property type="entry name" value="Ring_hydroxyl_A"/>
    <property type="match status" value="1"/>
</dbReference>
<dbReference type="InterPro" id="IPR015881">
    <property type="entry name" value="ARHD_Rieske_2Fe_2S"/>
</dbReference>
<evidence type="ECO:0000256" key="9">
    <source>
        <dbReference type="ARBA" id="ARBA00023027"/>
    </source>
</evidence>
<dbReference type="GO" id="GO:0005506">
    <property type="term" value="F:iron ion binding"/>
    <property type="evidence" value="ECO:0007669"/>
    <property type="project" value="InterPro"/>
</dbReference>
<evidence type="ECO:0000313" key="12">
    <source>
        <dbReference type="Proteomes" id="UP000218054"/>
    </source>
</evidence>
<dbReference type="RefSeq" id="WP_095539991.1">
    <property type="nucleotide sequence ID" value="NZ_NSJB01000006.1"/>
</dbReference>
<protein>
    <submittedName>
        <fullName evidence="11">Aromatic ring-hydroxylating dioxygenase subunit alpha</fullName>
    </submittedName>
</protein>
<name>A0A2A2AGD8_9BURK</name>
<keyword evidence="5 11" id="KW-0223">Dioxygenase</keyword>
<dbReference type="AlphaFoldDB" id="A0A2A2AGD8"/>
<evidence type="ECO:0000256" key="1">
    <source>
        <dbReference type="ARBA" id="ARBA00008751"/>
    </source>
</evidence>
<evidence type="ECO:0000259" key="10">
    <source>
        <dbReference type="PROSITE" id="PS51296"/>
    </source>
</evidence>
<comment type="similarity">
    <text evidence="1">Belongs to the bacterial ring-hydroxylating dioxygenase alpha subunit family.</text>
</comment>
<keyword evidence="3" id="KW-0479">Metal-binding</keyword>
<sequence length="472" mass="53184">MSTTHDKACSGNCTHDRLLQPASTPPLPNLEQLADFERGTLSRRVYWDDLVYQQELEKIFGRCWLFLGHESQLPKPGDFLTTYMAEDHVILVRQRDGSLKAFLNTCPHRGNRISFSDFGNARSFVCNYHGWSFGIDGALKGMAGQELFDASGMKSAEHGLHPVAQVASYKGLVFGNMDPNAPPLSEYLGDFRYYLDVMLDMDGQGTEFVGGPVKSVIHCNWKVPTENFIGDIYHALWTHDSAARAVLGGAVAEVYKDEHSFHVNHNGHGWEFNLDTVGNCATLGDKELRKYLYGIQPTVASRLGELRSKMIGAISSCSVFPNMSFLPGQNTFRVWQPRGPGRIELHTWTLVNKSAPQDIKERWRKGAMLTFSPSGIFEMDDGENFEFSTRTNAGFLTRQQNLYMGLGLGSRLQDTELPCNVYRNQVNEANQRAFYRRWLDLMQAQSWADVPVRDPNRLDESAFHHDAPQEAA</sequence>
<evidence type="ECO:0000256" key="3">
    <source>
        <dbReference type="ARBA" id="ARBA00022723"/>
    </source>
</evidence>
<dbReference type="GO" id="GO:0051213">
    <property type="term" value="F:dioxygenase activity"/>
    <property type="evidence" value="ECO:0007669"/>
    <property type="project" value="UniProtKB-KW"/>
</dbReference>
<keyword evidence="2" id="KW-0001">2Fe-2S</keyword>
<evidence type="ECO:0000256" key="2">
    <source>
        <dbReference type="ARBA" id="ARBA00022714"/>
    </source>
</evidence>
<keyword evidence="12" id="KW-1185">Reference proteome</keyword>
<comment type="caution">
    <text evidence="11">The sequence shown here is derived from an EMBL/GenBank/DDBJ whole genome shotgun (WGS) entry which is preliminary data.</text>
</comment>
<evidence type="ECO:0000256" key="8">
    <source>
        <dbReference type="ARBA" id="ARBA00023014"/>
    </source>
</evidence>
<dbReference type="InterPro" id="IPR017941">
    <property type="entry name" value="Rieske_2Fe-2S"/>
</dbReference>